<keyword evidence="1" id="KW-1133">Transmembrane helix</keyword>
<sequence length="162" mass="18155">MGIENNFKVALKRVLLAKFQLRTASILFVINLVMTILLIITGTGMKLVTYSYTVLSIGEYLYVGLFLPLYLLTKVQPNWLTTRGEPHYRRAFWLPVMTVLCADLLILVLLLVLPLVGTIIATTHSISFADSWGTWLGLLLSGLAAFFVDYFLLVLALVIFKA</sequence>
<keyword evidence="1" id="KW-0472">Membrane</keyword>
<keyword evidence="3" id="KW-1185">Reference proteome</keyword>
<gene>
    <name evidence="2" type="ORF">ACEN34_09530</name>
</gene>
<dbReference type="Proteomes" id="UP001625389">
    <property type="component" value="Unassembled WGS sequence"/>
</dbReference>
<feature type="transmembrane region" description="Helical" evidence="1">
    <location>
        <begin position="52"/>
        <end position="72"/>
    </location>
</feature>
<evidence type="ECO:0000313" key="2">
    <source>
        <dbReference type="EMBL" id="MFL2029856.1"/>
    </source>
</evidence>
<reference evidence="2 3" key="1">
    <citation type="submission" date="2024-08" db="EMBL/GenBank/DDBJ databases">
        <authorList>
            <person name="Arias E."/>
        </authorList>
    </citation>
    <scope>NUCLEOTIDE SEQUENCE [LARGE SCALE GENOMIC DNA]</scope>
    <source>
        <strain evidence="2 3">FAM 25317</strain>
    </source>
</reference>
<proteinExistence type="predicted"/>
<feature type="transmembrane region" description="Helical" evidence="1">
    <location>
        <begin position="132"/>
        <end position="160"/>
    </location>
</feature>
<accession>A0ABW8UEB4</accession>
<evidence type="ECO:0000313" key="3">
    <source>
        <dbReference type="Proteomes" id="UP001625389"/>
    </source>
</evidence>
<dbReference type="EMBL" id="JBGQPK010000043">
    <property type="protein sequence ID" value="MFL2029856.1"/>
    <property type="molecule type" value="Genomic_DNA"/>
</dbReference>
<evidence type="ECO:0000256" key="1">
    <source>
        <dbReference type="SAM" id="Phobius"/>
    </source>
</evidence>
<name>A0ABW8UEB4_9LACO</name>
<protein>
    <submittedName>
        <fullName evidence="2">Uncharacterized protein</fullName>
    </submittedName>
</protein>
<dbReference type="RefSeq" id="WP_125550757.1">
    <property type="nucleotide sequence ID" value="NZ_JBGQPK010000043.1"/>
</dbReference>
<organism evidence="2 3">
    <name type="scientific">Loigolactobacillus zhaoyuanensis</name>
    <dbReference type="NCBI Taxonomy" id="2486017"/>
    <lineage>
        <taxon>Bacteria</taxon>
        <taxon>Bacillati</taxon>
        <taxon>Bacillota</taxon>
        <taxon>Bacilli</taxon>
        <taxon>Lactobacillales</taxon>
        <taxon>Lactobacillaceae</taxon>
        <taxon>Loigolactobacillus</taxon>
    </lineage>
</organism>
<comment type="caution">
    <text evidence="2">The sequence shown here is derived from an EMBL/GenBank/DDBJ whole genome shotgun (WGS) entry which is preliminary data.</text>
</comment>
<feature type="transmembrane region" description="Helical" evidence="1">
    <location>
        <begin position="21"/>
        <end position="40"/>
    </location>
</feature>
<keyword evidence="1" id="KW-0812">Transmembrane</keyword>
<feature type="transmembrane region" description="Helical" evidence="1">
    <location>
        <begin position="92"/>
        <end position="120"/>
    </location>
</feature>